<dbReference type="AlphaFoldDB" id="A0A1F6CAG8"/>
<sequence>MGRTQSLLLSLRSAGNGAVVVFVEQAAIVSGRGGSLFSIRQALKLGFVPGVSLFVVGVGPSGFFLAPGEQLGLFRALSPAPQGTEPPPKGIAGPGLNWSRSPSAGRRSEAGERYDEQTVSGPLSHAFWLGLNFNRQPGRVYRWDERPWGGKGA</sequence>
<dbReference type="Proteomes" id="UP000178606">
    <property type="component" value="Unassembled WGS sequence"/>
</dbReference>
<organism evidence="3 4">
    <name type="scientific">Handelsmanbacteria sp. (strain RIFCSPLOWO2_12_FULL_64_10)</name>
    <dbReference type="NCBI Taxonomy" id="1817868"/>
    <lineage>
        <taxon>Bacteria</taxon>
        <taxon>Candidatus Handelsmaniibacteriota</taxon>
    </lineage>
</organism>
<protein>
    <submittedName>
        <fullName evidence="3">Uncharacterized protein</fullName>
    </submittedName>
</protein>
<dbReference type="EMBL" id="MFKF01000338">
    <property type="protein sequence ID" value="OGG46153.1"/>
    <property type="molecule type" value="Genomic_DNA"/>
</dbReference>
<accession>A0A1F6CAG8</accession>
<evidence type="ECO:0000313" key="3">
    <source>
        <dbReference type="EMBL" id="OGG46153.1"/>
    </source>
</evidence>
<keyword evidence="2" id="KW-0812">Transmembrane</keyword>
<keyword evidence="2" id="KW-1133">Transmembrane helix</keyword>
<proteinExistence type="predicted"/>
<feature type="transmembrane region" description="Helical" evidence="2">
    <location>
        <begin position="47"/>
        <end position="66"/>
    </location>
</feature>
<comment type="caution">
    <text evidence="3">The sequence shown here is derived from an EMBL/GenBank/DDBJ whole genome shotgun (WGS) entry which is preliminary data.</text>
</comment>
<feature type="region of interest" description="Disordered" evidence="1">
    <location>
        <begin position="78"/>
        <end position="116"/>
    </location>
</feature>
<feature type="compositionally biased region" description="Basic and acidic residues" evidence="1">
    <location>
        <begin position="106"/>
        <end position="116"/>
    </location>
</feature>
<gene>
    <name evidence="3" type="ORF">A3F84_26090</name>
</gene>
<name>A0A1F6CAG8_HANXR</name>
<keyword evidence="2" id="KW-0472">Membrane</keyword>
<evidence type="ECO:0000256" key="2">
    <source>
        <dbReference type="SAM" id="Phobius"/>
    </source>
</evidence>
<evidence type="ECO:0000256" key="1">
    <source>
        <dbReference type="SAM" id="MobiDB-lite"/>
    </source>
</evidence>
<reference evidence="3 4" key="1">
    <citation type="journal article" date="2016" name="Nat. Commun.">
        <title>Thousands of microbial genomes shed light on interconnected biogeochemical processes in an aquifer system.</title>
        <authorList>
            <person name="Anantharaman K."/>
            <person name="Brown C.T."/>
            <person name="Hug L.A."/>
            <person name="Sharon I."/>
            <person name="Castelle C.J."/>
            <person name="Probst A.J."/>
            <person name="Thomas B.C."/>
            <person name="Singh A."/>
            <person name="Wilkins M.J."/>
            <person name="Karaoz U."/>
            <person name="Brodie E.L."/>
            <person name="Williams K.H."/>
            <person name="Hubbard S.S."/>
            <person name="Banfield J.F."/>
        </authorList>
    </citation>
    <scope>NUCLEOTIDE SEQUENCE [LARGE SCALE GENOMIC DNA]</scope>
    <source>
        <strain evidence="4">RIFCSPLOWO2_12_FULL_64_10</strain>
    </source>
</reference>
<evidence type="ECO:0000313" key="4">
    <source>
        <dbReference type="Proteomes" id="UP000178606"/>
    </source>
</evidence>